<organism evidence="1 2">
    <name type="scientific">Candidatus Uhrbacteria bacterium CG22_combo_CG10-13_8_21_14_all_47_17</name>
    <dbReference type="NCBI Taxonomy" id="1975041"/>
    <lineage>
        <taxon>Bacteria</taxon>
        <taxon>Candidatus Uhriibacteriota</taxon>
    </lineage>
</organism>
<evidence type="ECO:0000313" key="2">
    <source>
        <dbReference type="Proteomes" id="UP000231581"/>
    </source>
</evidence>
<dbReference type="Proteomes" id="UP000231581">
    <property type="component" value="Unassembled WGS sequence"/>
</dbReference>
<comment type="caution">
    <text evidence="1">The sequence shown here is derived from an EMBL/GenBank/DDBJ whole genome shotgun (WGS) entry which is preliminary data.</text>
</comment>
<dbReference type="AlphaFoldDB" id="A0A2H0BUV0"/>
<evidence type="ECO:0000313" key="1">
    <source>
        <dbReference type="EMBL" id="PIP60768.1"/>
    </source>
</evidence>
<protein>
    <submittedName>
        <fullName evidence="1">Uncharacterized protein</fullName>
    </submittedName>
</protein>
<reference evidence="1 2" key="1">
    <citation type="submission" date="2017-09" db="EMBL/GenBank/DDBJ databases">
        <title>Depth-based differentiation of microbial function through sediment-hosted aquifers and enrichment of novel symbionts in the deep terrestrial subsurface.</title>
        <authorList>
            <person name="Probst A.J."/>
            <person name="Ladd B."/>
            <person name="Jarett J.K."/>
            <person name="Geller-Mcgrath D.E."/>
            <person name="Sieber C.M."/>
            <person name="Emerson J.B."/>
            <person name="Anantharaman K."/>
            <person name="Thomas B.C."/>
            <person name="Malmstrom R."/>
            <person name="Stieglmeier M."/>
            <person name="Klingl A."/>
            <person name="Woyke T."/>
            <person name="Ryan C.M."/>
            <person name="Banfield J.F."/>
        </authorList>
    </citation>
    <scope>NUCLEOTIDE SEQUENCE [LARGE SCALE GENOMIC DNA]</scope>
    <source>
        <strain evidence="1">CG22_combo_CG10-13_8_21_14_all_47_17</strain>
    </source>
</reference>
<accession>A0A2H0BUV0</accession>
<sequence length="87" mass="9814">MENFYTFDQLQAKAHDASLKAAKAGEMFQAALLQEMSSYLAHQENQEASFSAIRAVLEWKKSIEHAKDSLIVELEDTSPEAFAEETF</sequence>
<name>A0A2H0BUV0_9BACT</name>
<proteinExistence type="predicted"/>
<dbReference type="EMBL" id="PCSZ01000033">
    <property type="protein sequence ID" value="PIP60768.1"/>
    <property type="molecule type" value="Genomic_DNA"/>
</dbReference>
<gene>
    <name evidence="1" type="ORF">COX00_01480</name>
</gene>